<dbReference type="EMBL" id="JAAIKB010000004">
    <property type="protein sequence ID" value="NGM20695.1"/>
    <property type="molecule type" value="Genomic_DNA"/>
</dbReference>
<evidence type="ECO:0000256" key="6">
    <source>
        <dbReference type="SAM" id="Coils"/>
    </source>
</evidence>
<dbReference type="InterPro" id="IPR011006">
    <property type="entry name" value="CheY-like_superfamily"/>
</dbReference>
<evidence type="ECO:0000256" key="4">
    <source>
        <dbReference type="ARBA" id="ARBA00023012"/>
    </source>
</evidence>
<dbReference type="PRINTS" id="PR00344">
    <property type="entry name" value="BCTRLSENSOR"/>
</dbReference>
<keyword evidence="6" id="KW-0175">Coiled coil</keyword>
<organism evidence="11 12">
    <name type="scientific">Falsiroseomonas algicola</name>
    <dbReference type="NCBI Taxonomy" id="2716930"/>
    <lineage>
        <taxon>Bacteria</taxon>
        <taxon>Pseudomonadati</taxon>
        <taxon>Pseudomonadota</taxon>
        <taxon>Alphaproteobacteria</taxon>
        <taxon>Acetobacterales</taxon>
        <taxon>Roseomonadaceae</taxon>
        <taxon>Falsiroseomonas</taxon>
    </lineage>
</organism>
<feature type="transmembrane region" description="Helical" evidence="8">
    <location>
        <begin position="271"/>
        <end position="295"/>
    </location>
</feature>
<evidence type="ECO:0000259" key="9">
    <source>
        <dbReference type="PROSITE" id="PS50109"/>
    </source>
</evidence>
<dbReference type="CDD" id="cd16922">
    <property type="entry name" value="HATPase_EvgS-ArcB-TorS-like"/>
    <property type="match status" value="1"/>
</dbReference>
<dbReference type="Pfam" id="PF00512">
    <property type="entry name" value="HisKA"/>
    <property type="match status" value="1"/>
</dbReference>
<evidence type="ECO:0000256" key="2">
    <source>
        <dbReference type="ARBA" id="ARBA00012438"/>
    </source>
</evidence>
<dbReference type="SUPFAM" id="SSF52172">
    <property type="entry name" value="CheY-like"/>
    <property type="match status" value="1"/>
</dbReference>
<dbReference type="InterPro" id="IPR005467">
    <property type="entry name" value="His_kinase_dom"/>
</dbReference>
<dbReference type="InterPro" id="IPR003594">
    <property type="entry name" value="HATPase_dom"/>
</dbReference>
<keyword evidence="12" id="KW-1185">Reference proteome</keyword>
<dbReference type="Pfam" id="PF00072">
    <property type="entry name" value="Response_reg"/>
    <property type="match status" value="1"/>
</dbReference>
<keyword evidence="8" id="KW-1133">Transmembrane helix</keyword>
<evidence type="ECO:0000259" key="10">
    <source>
        <dbReference type="PROSITE" id="PS50110"/>
    </source>
</evidence>
<dbReference type="InterPro" id="IPR004358">
    <property type="entry name" value="Sig_transdc_His_kin-like_C"/>
</dbReference>
<feature type="domain" description="Histidine kinase" evidence="9">
    <location>
        <begin position="329"/>
        <end position="547"/>
    </location>
</feature>
<dbReference type="Gene3D" id="3.30.565.10">
    <property type="entry name" value="Histidine kinase-like ATPase, C-terminal domain"/>
    <property type="match status" value="1"/>
</dbReference>
<name>A0A6M1LK31_9PROT</name>
<dbReference type="PANTHER" id="PTHR45339:SF1">
    <property type="entry name" value="HYBRID SIGNAL TRANSDUCTION HISTIDINE KINASE J"/>
    <property type="match status" value="1"/>
</dbReference>
<dbReference type="InterPro" id="IPR003661">
    <property type="entry name" value="HisK_dim/P_dom"/>
</dbReference>
<dbReference type="GO" id="GO:0000155">
    <property type="term" value="F:phosphorelay sensor kinase activity"/>
    <property type="evidence" value="ECO:0007669"/>
    <property type="project" value="InterPro"/>
</dbReference>
<feature type="coiled-coil region" evidence="6">
    <location>
        <begin position="384"/>
        <end position="411"/>
    </location>
</feature>
<feature type="region of interest" description="Disordered" evidence="7">
    <location>
        <begin position="685"/>
        <end position="709"/>
    </location>
</feature>
<dbReference type="SMART" id="SM00387">
    <property type="entry name" value="HATPase_c"/>
    <property type="match status" value="1"/>
</dbReference>
<dbReference type="CDD" id="cd00082">
    <property type="entry name" value="HisKA"/>
    <property type="match status" value="1"/>
</dbReference>
<dbReference type="SUPFAM" id="SSF55874">
    <property type="entry name" value="ATPase domain of HSP90 chaperone/DNA topoisomerase II/histidine kinase"/>
    <property type="match status" value="1"/>
</dbReference>
<dbReference type="RefSeq" id="WP_164694603.1">
    <property type="nucleotide sequence ID" value="NZ_JAAIKB010000004.1"/>
</dbReference>
<evidence type="ECO:0000256" key="3">
    <source>
        <dbReference type="ARBA" id="ARBA00022553"/>
    </source>
</evidence>
<reference evidence="11 12" key="1">
    <citation type="submission" date="2020-03" db="EMBL/GenBank/DDBJ databases">
        <title>Roseomonas stagni sp. nov., isolated from pond water in Japan.</title>
        <authorList>
            <person name="Furuhata K."/>
            <person name="Miyamoto H."/>
            <person name="Goto K."/>
        </authorList>
    </citation>
    <scope>NUCLEOTIDE SEQUENCE [LARGE SCALE GENOMIC DNA]</scope>
    <source>
        <strain evidence="11 12">PeD5</strain>
    </source>
</reference>
<dbReference type="PANTHER" id="PTHR45339">
    <property type="entry name" value="HYBRID SIGNAL TRANSDUCTION HISTIDINE KINASE J"/>
    <property type="match status" value="1"/>
</dbReference>
<comment type="caution">
    <text evidence="11">The sequence shown here is derived from an EMBL/GenBank/DDBJ whole genome shotgun (WGS) entry which is preliminary data.</text>
</comment>
<dbReference type="AlphaFoldDB" id="A0A6M1LK31"/>
<feature type="compositionally biased region" description="Basic and acidic residues" evidence="7">
    <location>
        <begin position="685"/>
        <end position="701"/>
    </location>
</feature>
<keyword evidence="3 5" id="KW-0597">Phosphoprotein</keyword>
<feature type="transmembrane region" description="Helical" evidence="8">
    <location>
        <begin position="26"/>
        <end position="49"/>
    </location>
</feature>
<feature type="modified residue" description="4-aspartylphosphate" evidence="5">
    <location>
        <position position="611"/>
    </location>
</feature>
<dbReference type="InterPro" id="IPR001789">
    <property type="entry name" value="Sig_transdc_resp-reg_receiver"/>
</dbReference>
<evidence type="ECO:0000313" key="12">
    <source>
        <dbReference type="Proteomes" id="UP000475385"/>
    </source>
</evidence>
<dbReference type="SMART" id="SM00388">
    <property type="entry name" value="HisKA"/>
    <property type="match status" value="1"/>
</dbReference>
<dbReference type="Gene3D" id="1.10.287.130">
    <property type="match status" value="1"/>
</dbReference>
<dbReference type="PROSITE" id="PS50110">
    <property type="entry name" value="RESPONSE_REGULATORY"/>
    <property type="match status" value="1"/>
</dbReference>
<dbReference type="InterPro" id="IPR036890">
    <property type="entry name" value="HATPase_C_sf"/>
</dbReference>
<keyword evidence="4" id="KW-0902">Two-component regulatory system</keyword>
<dbReference type="FunFam" id="3.30.565.10:FF:000010">
    <property type="entry name" value="Sensor histidine kinase RcsC"/>
    <property type="match status" value="1"/>
</dbReference>
<evidence type="ECO:0000256" key="1">
    <source>
        <dbReference type="ARBA" id="ARBA00000085"/>
    </source>
</evidence>
<accession>A0A6M1LK31</accession>
<protein>
    <recommendedName>
        <fullName evidence="2">histidine kinase</fullName>
        <ecNumber evidence="2">2.7.13.3</ecNumber>
    </recommendedName>
</protein>
<gene>
    <name evidence="11" type="ORF">G3576_11775</name>
</gene>
<comment type="catalytic activity">
    <reaction evidence="1">
        <text>ATP + protein L-histidine = ADP + protein N-phospho-L-histidine.</text>
        <dbReference type="EC" id="2.7.13.3"/>
    </reaction>
</comment>
<dbReference type="Pfam" id="PF02518">
    <property type="entry name" value="HATPase_c"/>
    <property type="match status" value="1"/>
</dbReference>
<sequence length="709" mass="75148">MSDAATPSGAGNAGGSRFSRQFLARLTVLAPFLALLPLAGFGLMLLIALQAERSADRRADLQRAATALAASVESELRGGIRVLEALAGSPRLAAGDMAAFRAEAQRVMARDATWFTIELTDGERQLLNLRYPAEAALPPVRDPTSVAAVLRSGRAMPSGLVEGFVALRVPVRVDGAVRYSLMAALEASTYARVLDRAPLPRGWSALLMDAEGRLIARAAAGAAAPEDLRPALEQPRQLAELRSLTAYALPVGDSRWTLVMAATPDDFATRAVGWLVLAAGAAAVIAGIGVAARIASRHRGQEALRHRNQAEALARAAEHDRRRTDMLATVSHELRAPLTGLLGYTDLLAKADLPATARAWVEQQRRAGQALLALIGDVLDFARLDEGAVELEDADIEIAQLLEDCAGLMRSVAQQKGLGLRVAIDPGLPRWMRGDPMRLRQVATNLISNAIKFTEKGEIVISARLTARPERIEVSVIDTGIGIAPEALPRIFDRFRQEAATTARRFGGSGLGLAICRRLVEAMGGAIGAESRQGQGSRFTFWVPFRPGAAPLASTRPGAALRILVAEDVAASRLLLTAVLERAGHVVTAAEDGPRALAALHGAAFDLAVLDLHMPGLDGFGVAAALRTLPGEQGRVPLIALTAEQPEEVEPACRNAGFDAVLRKPFETRRLLGLIDALRGRTSDAEGRAVPRGGEAAELRRGVPSAGND</sequence>
<dbReference type="InterPro" id="IPR036097">
    <property type="entry name" value="HisK_dim/P_sf"/>
</dbReference>
<proteinExistence type="predicted"/>
<keyword evidence="8" id="KW-0812">Transmembrane</keyword>
<feature type="domain" description="Response regulatory" evidence="10">
    <location>
        <begin position="562"/>
        <end position="679"/>
    </location>
</feature>
<dbReference type="Gene3D" id="3.40.50.2300">
    <property type="match status" value="1"/>
</dbReference>
<dbReference type="SMART" id="SM00448">
    <property type="entry name" value="REC"/>
    <property type="match status" value="1"/>
</dbReference>
<evidence type="ECO:0000313" key="11">
    <source>
        <dbReference type="EMBL" id="NGM20695.1"/>
    </source>
</evidence>
<evidence type="ECO:0000256" key="5">
    <source>
        <dbReference type="PROSITE-ProRule" id="PRU00169"/>
    </source>
</evidence>
<dbReference type="PROSITE" id="PS50109">
    <property type="entry name" value="HIS_KIN"/>
    <property type="match status" value="1"/>
</dbReference>
<dbReference type="Proteomes" id="UP000475385">
    <property type="component" value="Unassembled WGS sequence"/>
</dbReference>
<evidence type="ECO:0000256" key="8">
    <source>
        <dbReference type="SAM" id="Phobius"/>
    </source>
</evidence>
<dbReference type="CDD" id="cd17546">
    <property type="entry name" value="REC_hyHK_CKI1_RcsC-like"/>
    <property type="match status" value="1"/>
</dbReference>
<evidence type="ECO:0000256" key="7">
    <source>
        <dbReference type="SAM" id="MobiDB-lite"/>
    </source>
</evidence>
<dbReference type="SUPFAM" id="SSF47384">
    <property type="entry name" value="Homodimeric domain of signal transducing histidine kinase"/>
    <property type="match status" value="1"/>
</dbReference>
<keyword evidence="8" id="KW-0472">Membrane</keyword>
<dbReference type="EC" id="2.7.13.3" evidence="2"/>